<gene>
    <name evidence="1" type="ORF">SDC9_165651</name>
</gene>
<accession>A0A645FUV6</accession>
<protein>
    <submittedName>
        <fullName evidence="1">Uncharacterized protein</fullName>
    </submittedName>
</protein>
<proteinExistence type="predicted"/>
<organism evidence="1">
    <name type="scientific">bioreactor metagenome</name>
    <dbReference type="NCBI Taxonomy" id="1076179"/>
    <lineage>
        <taxon>unclassified sequences</taxon>
        <taxon>metagenomes</taxon>
        <taxon>ecological metagenomes</taxon>
    </lineage>
</organism>
<dbReference type="AlphaFoldDB" id="A0A645FUV6"/>
<comment type="caution">
    <text evidence="1">The sequence shown here is derived from an EMBL/GenBank/DDBJ whole genome shotgun (WGS) entry which is preliminary data.</text>
</comment>
<sequence>MYSSLVSSKNVFKVIYGSTTVMGSDPVLGQFNPNEKGGGVVTFLEGKLNIDTGTLSEEFFHAYQHENSSKYAKGDFNREFEAKVAATAIGMESGSGYGEFGGMLEFQKKIGYGEYGEGPMQISPTNVMSIHFLDAYKKAANIYAKFNIENNLGNVHYKKSTTVAPFSLQQMVKKAYGN</sequence>
<name>A0A645FUV6_9ZZZZ</name>
<reference evidence="1" key="1">
    <citation type="submission" date="2019-08" db="EMBL/GenBank/DDBJ databases">
        <authorList>
            <person name="Kucharzyk K."/>
            <person name="Murdoch R.W."/>
            <person name="Higgins S."/>
            <person name="Loffler F."/>
        </authorList>
    </citation>
    <scope>NUCLEOTIDE SEQUENCE</scope>
</reference>
<dbReference type="EMBL" id="VSSQ01065591">
    <property type="protein sequence ID" value="MPN18291.1"/>
    <property type="molecule type" value="Genomic_DNA"/>
</dbReference>
<evidence type="ECO:0000313" key="1">
    <source>
        <dbReference type="EMBL" id="MPN18291.1"/>
    </source>
</evidence>